<organism evidence="2 3">
    <name type="scientific">Halocalculus aciditolerans</name>
    <dbReference type="NCBI Taxonomy" id="1383812"/>
    <lineage>
        <taxon>Archaea</taxon>
        <taxon>Methanobacteriati</taxon>
        <taxon>Methanobacteriota</taxon>
        <taxon>Stenosarchaea group</taxon>
        <taxon>Halobacteria</taxon>
        <taxon>Halobacteriales</taxon>
        <taxon>Halobacteriaceae</taxon>
        <taxon>Halocalculus</taxon>
    </lineage>
</organism>
<feature type="transmembrane region" description="Helical" evidence="1">
    <location>
        <begin position="15"/>
        <end position="35"/>
    </location>
</feature>
<comment type="caution">
    <text evidence="2">The sequence shown here is derived from an EMBL/GenBank/DDBJ whole genome shotgun (WGS) entry which is preliminary data.</text>
</comment>
<keyword evidence="3" id="KW-1185">Reference proteome</keyword>
<evidence type="ECO:0000256" key="1">
    <source>
        <dbReference type="SAM" id="Phobius"/>
    </source>
</evidence>
<reference evidence="2" key="1">
    <citation type="journal article" date="2014" name="Int. J. Syst. Evol. Microbiol.">
        <title>Complete genome sequence of Corynebacterium casei LMG S-19264T (=DSM 44701T), isolated from a smear-ripened cheese.</title>
        <authorList>
            <consortium name="US DOE Joint Genome Institute (JGI-PGF)"/>
            <person name="Walter F."/>
            <person name="Albersmeier A."/>
            <person name="Kalinowski J."/>
            <person name="Ruckert C."/>
        </authorList>
    </citation>
    <scope>NUCLEOTIDE SEQUENCE</scope>
    <source>
        <strain evidence="2">JCM 19596</strain>
    </source>
</reference>
<keyword evidence="1" id="KW-0812">Transmembrane</keyword>
<proteinExistence type="predicted"/>
<feature type="transmembrane region" description="Helical" evidence="1">
    <location>
        <begin position="47"/>
        <end position="64"/>
    </location>
</feature>
<dbReference type="EMBL" id="BMPG01000001">
    <property type="protein sequence ID" value="GGL49311.1"/>
    <property type="molecule type" value="Genomic_DNA"/>
</dbReference>
<keyword evidence="1" id="KW-0472">Membrane</keyword>
<accession>A0A830FFY3</accession>
<evidence type="ECO:0000313" key="3">
    <source>
        <dbReference type="Proteomes" id="UP000607197"/>
    </source>
</evidence>
<dbReference type="AlphaFoldDB" id="A0A830FFY3"/>
<keyword evidence="1" id="KW-1133">Transmembrane helix</keyword>
<sequence length="104" mass="10872">MGVGLVYLLVGESHLVGLAFFGAGLPVLAGVHVLGGRLNADLVRSPVSGYCFAAASVAWVSLTYVSHSDWTFVVAGGLFVLGAVVLVARFLPYTVKACTARFRD</sequence>
<protein>
    <submittedName>
        <fullName evidence="2">Uncharacterized protein</fullName>
    </submittedName>
</protein>
<gene>
    <name evidence="2" type="ORF">GCM10009039_04360</name>
</gene>
<name>A0A830FFY3_9EURY</name>
<feature type="transmembrane region" description="Helical" evidence="1">
    <location>
        <begin position="70"/>
        <end position="91"/>
    </location>
</feature>
<evidence type="ECO:0000313" key="2">
    <source>
        <dbReference type="EMBL" id="GGL49311.1"/>
    </source>
</evidence>
<reference evidence="2" key="2">
    <citation type="submission" date="2020-09" db="EMBL/GenBank/DDBJ databases">
        <authorList>
            <person name="Sun Q."/>
            <person name="Ohkuma M."/>
        </authorList>
    </citation>
    <scope>NUCLEOTIDE SEQUENCE</scope>
    <source>
        <strain evidence="2">JCM 19596</strain>
    </source>
</reference>
<dbReference type="RefSeq" id="WP_188975380.1">
    <property type="nucleotide sequence ID" value="NZ_BMPG01000001.1"/>
</dbReference>
<dbReference type="Proteomes" id="UP000607197">
    <property type="component" value="Unassembled WGS sequence"/>
</dbReference>